<dbReference type="SUPFAM" id="SSF88659">
    <property type="entry name" value="Sigma3 and sigma4 domains of RNA polymerase sigma factors"/>
    <property type="match status" value="1"/>
</dbReference>
<evidence type="ECO:0000259" key="6">
    <source>
        <dbReference type="Pfam" id="PF08281"/>
    </source>
</evidence>
<evidence type="ECO:0000256" key="2">
    <source>
        <dbReference type="ARBA" id="ARBA00023015"/>
    </source>
</evidence>
<evidence type="ECO:0000256" key="1">
    <source>
        <dbReference type="ARBA" id="ARBA00010641"/>
    </source>
</evidence>
<protein>
    <submittedName>
        <fullName evidence="7">RNA polymerase sigma factor</fullName>
    </submittedName>
</protein>
<gene>
    <name evidence="7" type="ORF">QU605_03840</name>
</gene>
<keyword evidence="2" id="KW-0805">Transcription regulation</keyword>
<comment type="caution">
    <text evidence="7">The sequence shown here is derived from an EMBL/GenBank/DDBJ whole genome shotgun (WGS) entry which is preliminary data.</text>
</comment>
<evidence type="ECO:0000256" key="4">
    <source>
        <dbReference type="ARBA" id="ARBA00023163"/>
    </source>
</evidence>
<dbReference type="CDD" id="cd06171">
    <property type="entry name" value="Sigma70_r4"/>
    <property type="match status" value="1"/>
</dbReference>
<proteinExistence type="inferred from homology"/>
<feature type="domain" description="RNA polymerase sigma-70 region 2" evidence="5">
    <location>
        <begin position="24"/>
        <end position="91"/>
    </location>
</feature>
<keyword evidence="4" id="KW-0804">Transcription</keyword>
<evidence type="ECO:0000313" key="8">
    <source>
        <dbReference type="Proteomes" id="UP001174839"/>
    </source>
</evidence>
<dbReference type="PANTHER" id="PTHR43133:SF51">
    <property type="entry name" value="RNA POLYMERASE SIGMA FACTOR"/>
    <property type="match status" value="1"/>
</dbReference>
<dbReference type="InterPro" id="IPR013249">
    <property type="entry name" value="RNA_pol_sigma70_r4_t2"/>
</dbReference>
<dbReference type="SUPFAM" id="SSF88946">
    <property type="entry name" value="Sigma2 domain of RNA polymerase sigma factors"/>
    <property type="match status" value="1"/>
</dbReference>
<dbReference type="NCBIfam" id="TIGR02937">
    <property type="entry name" value="sigma70-ECF"/>
    <property type="match status" value="1"/>
</dbReference>
<dbReference type="RefSeq" id="WP_289723954.1">
    <property type="nucleotide sequence ID" value="NZ_JAUDUY010000002.1"/>
</dbReference>
<dbReference type="InterPro" id="IPR036388">
    <property type="entry name" value="WH-like_DNA-bd_sf"/>
</dbReference>
<dbReference type="Proteomes" id="UP001174839">
    <property type="component" value="Unassembled WGS sequence"/>
</dbReference>
<dbReference type="Gene3D" id="1.10.10.10">
    <property type="entry name" value="Winged helix-like DNA-binding domain superfamily/Winged helix DNA-binding domain"/>
    <property type="match status" value="1"/>
</dbReference>
<reference evidence="7" key="1">
    <citation type="submission" date="2023-06" db="EMBL/GenBank/DDBJ databases">
        <title>Robiginitalea aurantiacus sp. nov. and Algoriphagus sediminis sp. nov., isolated from coastal sediment.</title>
        <authorList>
            <person name="Zhou Z.Y."/>
            <person name="An J."/>
            <person name="Jia Y.W."/>
            <person name="Du Z.J."/>
        </authorList>
    </citation>
    <scope>NUCLEOTIDE SEQUENCE</scope>
    <source>
        <strain evidence="7">M39</strain>
    </source>
</reference>
<organism evidence="7 8">
    <name type="scientific">Robiginitalea aurantiaca</name>
    <dbReference type="NCBI Taxonomy" id="3056915"/>
    <lineage>
        <taxon>Bacteria</taxon>
        <taxon>Pseudomonadati</taxon>
        <taxon>Bacteroidota</taxon>
        <taxon>Flavobacteriia</taxon>
        <taxon>Flavobacteriales</taxon>
        <taxon>Flavobacteriaceae</taxon>
        <taxon>Robiginitalea</taxon>
    </lineage>
</organism>
<dbReference type="InterPro" id="IPR039425">
    <property type="entry name" value="RNA_pol_sigma-70-like"/>
</dbReference>
<dbReference type="Pfam" id="PF04542">
    <property type="entry name" value="Sigma70_r2"/>
    <property type="match status" value="1"/>
</dbReference>
<evidence type="ECO:0000259" key="5">
    <source>
        <dbReference type="Pfam" id="PF04542"/>
    </source>
</evidence>
<evidence type="ECO:0000256" key="3">
    <source>
        <dbReference type="ARBA" id="ARBA00023082"/>
    </source>
</evidence>
<comment type="similarity">
    <text evidence="1">Belongs to the sigma-70 factor family. ECF subfamily.</text>
</comment>
<dbReference type="InterPro" id="IPR007627">
    <property type="entry name" value="RNA_pol_sigma70_r2"/>
</dbReference>
<name>A0ABT7WCE1_9FLAO</name>
<dbReference type="InterPro" id="IPR013325">
    <property type="entry name" value="RNA_pol_sigma_r2"/>
</dbReference>
<evidence type="ECO:0000313" key="7">
    <source>
        <dbReference type="EMBL" id="MDM9630585.1"/>
    </source>
</evidence>
<dbReference type="PANTHER" id="PTHR43133">
    <property type="entry name" value="RNA POLYMERASE ECF-TYPE SIGMA FACTO"/>
    <property type="match status" value="1"/>
</dbReference>
<dbReference type="EMBL" id="JAUDUY010000002">
    <property type="protein sequence ID" value="MDM9630585.1"/>
    <property type="molecule type" value="Genomic_DNA"/>
</dbReference>
<dbReference type="Pfam" id="PF08281">
    <property type="entry name" value="Sigma70_r4_2"/>
    <property type="match status" value="1"/>
</dbReference>
<dbReference type="InterPro" id="IPR013324">
    <property type="entry name" value="RNA_pol_sigma_r3/r4-like"/>
</dbReference>
<sequence length="189" mass="22233">MNQDAVLVTRLKHPDTQNQAFRELVSVYQERLYWHIRRIVLTHQNADDVLQETFIKVFRNIDGFKGESKLYSWMYRIATNEALSFLKRNSKIQGISGEEIQQNQLANLRADPYFDGDQAEYELQQAIAELPEKQRLVFNMKYFQEMKYEEISEILETSVGGLKASYHLAVKKVERHLKQEGIETTKTKD</sequence>
<accession>A0ABT7WCE1</accession>
<keyword evidence="3" id="KW-0731">Sigma factor</keyword>
<dbReference type="InterPro" id="IPR014284">
    <property type="entry name" value="RNA_pol_sigma-70_dom"/>
</dbReference>
<feature type="domain" description="RNA polymerase sigma factor 70 region 4 type 2" evidence="6">
    <location>
        <begin position="122"/>
        <end position="172"/>
    </location>
</feature>
<dbReference type="Gene3D" id="1.10.1740.10">
    <property type="match status" value="1"/>
</dbReference>
<keyword evidence="8" id="KW-1185">Reference proteome</keyword>